<feature type="compositionally biased region" description="Basic and acidic residues" evidence="1">
    <location>
        <begin position="1"/>
        <end position="12"/>
    </location>
</feature>
<keyword evidence="2" id="KW-1133">Transmembrane helix</keyword>
<evidence type="ECO:0000256" key="2">
    <source>
        <dbReference type="SAM" id="Phobius"/>
    </source>
</evidence>
<dbReference type="Pfam" id="PF13829">
    <property type="entry name" value="DUF4191"/>
    <property type="match status" value="1"/>
</dbReference>
<dbReference type="InterPro" id="IPR025445">
    <property type="entry name" value="DUF4191"/>
</dbReference>
<protein>
    <submittedName>
        <fullName evidence="3">DUF4191 domain-containing protein</fullName>
    </submittedName>
</protein>
<evidence type="ECO:0000256" key="1">
    <source>
        <dbReference type="SAM" id="MobiDB-lite"/>
    </source>
</evidence>
<feature type="compositionally biased region" description="Basic residues" evidence="1">
    <location>
        <begin position="246"/>
        <end position="258"/>
    </location>
</feature>
<comment type="caution">
    <text evidence="3">The sequence shown here is derived from an EMBL/GenBank/DDBJ whole genome shotgun (WGS) entry which is preliminary data.</text>
</comment>
<dbReference type="EMBL" id="DXGC01000124">
    <property type="protein sequence ID" value="HIW92826.1"/>
    <property type="molecule type" value="Genomic_DNA"/>
</dbReference>
<reference evidence="3" key="1">
    <citation type="journal article" date="2021" name="PeerJ">
        <title>Extensive microbial diversity within the chicken gut microbiome revealed by metagenomics and culture.</title>
        <authorList>
            <person name="Gilroy R."/>
            <person name="Ravi A."/>
            <person name="Getino M."/>
            <person name="Pursley I."/>
            <person name="Horton D.L."/>
            <person name="Alikhan N.F."/>
            <person name="Baker D."/>
            <person name="Gharbi K."/>
            <person name="Hall N."/>
            <person name="Watson M."/>
            <person name="Adriaenssens E.M."/>
            <person name="Foster-Nyarko E."/>
            <person name="Jarju S."/>
            <person name="Secka A."/>
            <person name="Antonio M."/>
            <person name="Oren A."/>
            <person name="Chaudhuri R.R."/>
            <person name="La Ragione R."/>
            <person name="Hildebrand F."/>
            <person name="Pallen M.J."/>
        </authorList>
    </citation>
    <scope>NUCLEOTIDE SEQUENCE</scope>
    <source>
        <strain evidence="3">CHK32-1732</strain>
    </source>
</reference>
<gene>
    <name evidence="3" type="ORF">H9870_14325</name>
</gene>
<evidence type="ECO:0000313" key="3">
    <source>
        <dbReference type="EMBL" id="HIW92826.1"/>
    </source>
</evidence>
<feature type="compositionally biased region" description="Basic residues" evidence="1">
    <location>
        <begin position="13"/>
        <end position="25"/>
    </location>
</feature>
<reference evidence="3" key="2">
    <citation type="submission" date="2021-04" db="EMBL/GenBank/DDBJ databases">
        <authorList>
            <person name="Gilroy R."/>
        </authorList>
    </citation>
    <scope>NUCLEOTIDE SEQUENCE</scope>
    <source>
        <strain evidence="3">CHK32-1732</strain>
    </source>
</reference>
<keyword evidence="2" id="KW-0472">Membrane</keyword>
<evidence type="ECO:0000313" key="4">
    <source>
        <dbReference type="Proteomes" id="UP000824190"/>
    </source>
</evidence>
<proteinExistence type="predicted"/>
<feature type="transmembrane region" description="Helical" evidence="2">
    <location>
        <begin position="43"/>
        <end position="61"/>
    </location>
</feature>
<feature type="region of interest" description="Disordered" evidence="1">
    <location>
        <begin position="1"/>
        <end position="25"/>
    </location>
</feature>
<organism evidence="3 4">
    <name type="scientific">Candidatus Corynebacterium avicola</name>
    <dbReference type="NCBI Taxonomy" id="2838527"/>
    <lineage>
        <taxon>Bacteria</taxon>
        <taxon>Bacillati</taxon>
        <taxon>Actinomycetota</taxon>
        <taxon>Actinomycetes</taxon>
        <taxon>Mycobacteriales</taxon>
        <taxon>Corynebacteriaceae</taxon>
        <taxon>Corynebacterium</taxon>
    </lineage>
</organism>
<feature type="transmembrane region" description="Helical" evidence="2">
    <location>
        <begin position="67"/>
        <end position="87"/>
    </location>
</feature>
<dbReference type="AlphaFoldDB" id="A0A9D1RQY2"/>
<dbReference type="Proteomes" id="UP000824190">
    <property type="component" value="Unassembled WGS sequence"/>
</dbReference>
<sequence length="258" mass="29107">MAKDPREKENKKLAKASKKASRKQTRSQMWQAFQMQRKKDKKLIPFMLLGFLVPVVVMLALSLLFGWWWLNLLVGILFGVLAAFWVFSRRLQSGVYDQIEGEAGAAGWALQNLRDGVGVKWITETAVATNTHMDAVHRVVGVPGIVLVGEGSRHRLKPMMAQERKRLARILGKTPIYDVYVGKGEDEVEIRKLQNHLVRLPRNIKKNEVAALNSRVESISKLNSRESMMPKGPVPRGAQNPAGINRRARRAAQRNKKG</sequence>
<name>A0A9D1RQY2_9CORY</name>
<keyword evidence="2" id="KW-0812">Transmembrane</keyword>
<accession>A0A9D1RQY2</accession>
<feature type="region of interest" description="Disordered" evidence="1">
    <location>
        <begin position="221"/>
        <end position="258"/>
    </location>
</feature>